<feature type="transmembrane region" description="Helical" evidence="9">
    <location>
        <begin position="161"/>
        <end position="185"/>
    </location>
</feature>
<protein>
    <recommendedName>
        <fullName evidence="9">Transport permease protein</fullName>
    </recommendedName>
</protein>
<feature type="transmembrane region" description="Helical" evidence="9">
    <location>
        <begin position="129"/>
        <end position="155"/>
    </location>
</feature>
<dbReference type="EMBL" id="CP120682">
    <property type="protein sequence ID" value="WKN36990.1"/>
    <property type="molecule type" value="Genomic_DNA"/>
</dbReference>
<keyword evidence="4 9" id="KW-1003">Cell membrane</keyword>
<dbReference type="InterPro" id="IPR013525">
    <property type="entry name" value="ABC2_TM"/>
</dbReference>
<evidence type="ECO:0000256" key="8">
    <source>
        <dbReference type="ARBA" id="ARBA00023136"/>
    </source>
</evidence>
<dbReference type="GO" id="GO:0015920">
    <property type="term" value="P:lipopolysaccharide transport"/>
    <property type="evidence" value="ECO:0007669"/>
    <property type="project" value="TreeGrafter"/>
</dbReference>
<evidence type="ECO:0000256" key="1">
    <source>
        <dbReference type="ARBA" id="ARBA00004429"/>
    </source>
</evidence>
<reference evidence="11" key="2">
    <citation type="journal article" date="2024" name="Antonie Van Leeuwenhoek">
        <title>Roseihalotalea indica gen. nov., sp. nov., a halophilic Bacteroidetes from mesopelagic Southwest Indian Ocean with higher carbohydrate metabolic potential.</title>
        <authorList>
            <person name="Chen B."/>
            <person name="Zhang M."/>
            <person name="Lin D."/>
            <person name="Ye J."/>
            <person name="Tang K."/>
        </authorList>
    </citation>
    <scope>NUCLEOTIDE SEQUENCE</scope>
    <source>
        <strain evidence="11">TK19036</strain>
    </source>
</reference>
<accession>A0AA49GQQ0</accession>
<organism evidence="11">
    <name type="scientific">Roseihalotalea indica</name>
    <dbReference type="NCBI Taxonomy" id="2867963"/>
    <lineage>
        <taxon>Bacteria</taxon>
        <taxon>Pseudomonadati</taxon>
        <taxon>Bacteroidota</taxon>
        <taxon>Cytophagia</taxon>
        <taxon>Cytophagales</taxon>
        <taxon>Catalimonadaceae</taxon>
        <taxon>Roseihalotalea</taxon>
    </lineage>
</organism>
<evidence type="ECO:0000313" key="11">
    <source>
        <dbReference type="EMBL" id="WKN36990.1"/>
    </source>
</evidence>
<feature type="transmembrane region" description="Helical" evidence="9">
    <location>
        <begin position="52"/>
        <end position="72"/>
    </location>
</feature>
<evidence type="ECO:0000256" key="5">
    <source>
        <dbReference type="ARBA" id="ARBA00022519"/>
    </source>
</evidence>
<evidence type="ECO:0000256" key="7">
    <source>
        <dbReference type="ARBA" id="ARBA00022989"/>
    </source>
</evidence>
<keyword evidence="5" id="KW-0997">Cell inner membrane</keyword>
<evidence type="ECO:0000259" key="10">
    <source>
        <dbReference type="PROSITE" id="PS51012"/>
    </source>
</evidence>
<proteinExistence type="inferred from homology"/>
<keyword evidence="7 9" id="KW-1133">Transmembrane helix</keyword>
<feature type="transmembrane region" description="Helical" evidence="9">
    <location>
        <begin position="197"/>
        <end position="215"/>
    </location>
</feature>
<dbReference type="PROSITE" id="PS51012">
    <property type="entry name" value="ABC_TM2"/>
    <property type="match status" value="1"/>
</dbReference>
<name>A0AA49GQQ0_9BACT</name>
<feature type="transmembrane region" description="Helical" evidence="9">
    <location>
        <begin position="249"/>
        <end position="273"/>
    </location>
</feature>
<evidence type="ECO:0000256" key="9">
    <source>
        <dbReference type="RuleBase" id="RU361157"/>
    </source>
</evidence>
<dbReference type="InterPro" id="IPR047817">
    <property type="entry name" value="ABC2_TM_bact-type"/>
</dbReference>
<keyword evidence="3 9" id="KW-0813">Transport</keyword>
<comment type="similarity">
    <text evidence="2 9">Belongs to the ABC-2 integral membrane protein family.</text>
</comment>
<dbReference type="PANTHER" id="PTHR30413">
    <property type="entry name" value="INNER MEMBRANE TRANSPORT PERMEASE"/>
    <property type="match status" value="1"/>
</dbReference>
<feature type="domain" description="ABC transmembrane type-2" evidence="10">
    <location>
        <begin position="53"/>
        <end position="273"/>
    </location>
</feature>
<evidence type="ECO:0000256" key="4">
    <source>
        <dbReference type="ARBA" id="ARBA00022475"/>
    </source>
</evidence>
<comment type="subcellular location">
    <subcellularLocation>
        <location evidence="1">Cell inner membrane</location>
        <topology evidence="1">Multi-pass membrane protein</topology>
    </subcellularLocation>
    <subcellularLocation>
        <location evidence="9">Cell membrane</location>
        <topology evidence="9">Multi-pass membrane protein</topology>
    </subcellularLocation>
</comment>
<keyword evidence="6 9" id="KW-0812">Transmembrane</keyword>
<evidence type="ECO:0000256" key="3">
    <source>
        <dbReference type="ARBA" id="ARBA00022448"/>
    </source>
</evidence>
<dbReference type="GO" id="GO:0140359">
    <property type="term" value="F:ABC-type transporter activity"/>
    <property type="evidence" value="ECO:0007669"/>
    <property type="project" value="InterPro"/>
</dbReference>
<gene>
    <name evidence="11" type="ORF">K4G66_31985</name>
</gene>
<dbReference type="PANTHER" id="PTHR30413:SF8">
    <property type="entry name" value="TRANSPORT PERMEASE PROTEIN"/>
    <property type="match status" value="1"/>
</dbReference>
<dbReference type="GO" id="GO:0005886">
    <property type="term" value="C:plasma membrane"/>
    <property type="evidence" value="ECO:0007669"/>
    <property type="project" value="UniProtKB-SubCell"/>
</dbReference>
<dbReference type="AlphaFoldDB" id="A0AA49GQQ0"/>
<feature type="transmembrane region" description="Helical" evidence="9">
    <location>
        <begin position="84"/>
        <end position="109"/>
    </location>
</feature>
<evidence type="ECO:0000256" key="2">
    <source>
        <dbReference type="ARBA" id="ARBA00007783"/>
    </source>
</evidence>
<dbReference type="Pfam" id="PF01061">
    <property type="entry name" value="ABC2_membrane"/>
    <property type="match status" value="1"/>
</dbReference>
<reference evidence="11" key="1">
    <citation type="journal article" date="2023" name="Comput. Struct. Biotechnol. J.">
        <title>Discovery of a novel marine Bacteroidetes with a rich repertoire of carbohydrate-active enzymes.</title>
        <authorList>
            <person name="Chen B."/>
            <person name="Liu G."/>
            <person name="Chen Q."/>
            <person name="Wang H."/>
            <person name="Liu L."/>
            <person name="Tang K."/>
        </authorList>
    </citation>
    <scope>NUCLEOTIDE SEQUENCE</scope>
    <source>
        <strain evidence="11">TK19036</strain>
    </source>
</reference>
<sequence length="283" mass="31365">MHKVNRIVYTPESGIKTPETLIKDLWYSLPKAHALGYRLFLRNLKGMYRQSLLGLLWSVVPPLVTSVIWILLNGQRVVNIEVPGVSYPLFVITGSILWQAFAEGVNGPVKGVMTGRSMLAKINFPRESLILSGVYEVIFNALIKVGLLVIIFVAFQHIPSWTSVFGILGFASLILLGSTIGLLLTPLAMLYHDIQKGVAIVLQFAIYLTPVIYPQPDSGMVAELMKFNPVAPLLTTTRNFLLGVPVIDLTTFCWISGISMILFILGILIYRLVMPIIIERIGS</sequence>
<evidence type="ECO:0000256" key="6">
    <source>
        <dbReference type="ARBA" id="ARBA00022692"/>
    </source>
</evidence>
<keyword evidence="8 9" id="KW-0472">Membrane</keyword>